<feature type="domain" description="PAC" evidence="6">
    <location>
        <begin position="463"/>
        <end position="515"/>
    </location>
</feature>
<dbReference type="InterPro" id="IPR013656">
    <property type="entry name" value="PAS_4"/>
</dbReference>
<dbReference type="Pfam" id="PF07730">
    <property type="entry name" value="HisKA_3"/>
    <property type="match status" value="1"/>
</dbReference>
<sequence length="733" mass="81882">MSEQVKEANWSSRSDKLGEALLAEAQQLAHVGSWNWDLVSGTVLWSDEQYRIFGLRPQEMVMTYDRVLSHVHPDDRATFHRVVDQASRNHQPFEFSFRALHRDGTFRVVLSRGQVELDGDGKPVRMFGAVQDITERTQTEDALRSSERRFRAVFEGALDGMIVADNDGRFVDANPAACSLYGTPRDQLLGKSNADFAEPGVDFGGAWAEFRRSGSAQGTHRLLRPDGSVRETEYASTADFLPGLHLAVLRDVTERVRAERALRESERRVVAILESISDSFYTLDHQWRFSYINPQAEPILGRSGAELLGRNVWEEFPEAVGTAFDHQYHRAVAERVPVHFEIDYPPLGGRFSIHAYPSSDGLSVYFTDVTERHRAEEALRQSEQRFRRVLENSRDIIYQYNIATRTCDYASPSVRDILGYNFEELDAGGLPLVLTSIHPEDLERLEGRMSQLMTLRSGAEFDPVIEYRVRVPGQGWRWMSDSGTVVRDERGHPVAVVGNIRDVTDKRMAAERLRDLSRRLIRAQEEERRHIAFELHDEIGQALFAIKLNMRAVLCDPASPAATHRLEECVELVDRTIRQVRDISLDLRPSLLDDLGLVAALRAYVSEFALRSGAETQFVAEDDTGRMDPDVETACYRIAQEALTNVARHAGAGHVRVELVRSGSGLRLVVADDGRGFEVAAATARAVGGSSLGVLGMRERAVLVGGHVEITSAPGRGTEVRLTVPLALAGEGA</sequence>
<dbReference type="CDD" id="cd16917">
    <property type="entry name" value="HATPase_UhpB-NarQ-NarX-like"/>
    <property type="match status" value="1"/>
</dbReference>
<dbReference type="InterPro" id="IPR035965">
    <property type="entry name" value="PAS-like_dom_sf"/>
</dbReference>
<dbReference type="Pfam" id="PF08448">
    <property type="entry name" value="PAS_4"/>
    <property type="match status" value="1"/>
</dbReference>
<evidence type="ECO:0000259" key="5">
    <source>
        <dbReference type="PROSITE" id="PS50112"/>
    </source>
</evidence>
<dbReference type="PANTHER" id="PTHR24421:SF59">
    <property type="entry name" value="OXYGEN SENSOR HISTIDINE KINASE NREB"/>
    <property type="match status" value="1"/>
</dbReference>
<dbReference type="SMART" id="SM00091">
    <property type="entry name" value="PAS"/>
    <property type="match status" value="4"/>
</dbReference>
<keyword evidence="3" id="KW-0902">Two-component regulatory system</keyword>
<evidence type="ECO:0000259" key="6">
    <source>
        <dbReference type="PROSITE" id="PS50113"/>
    </source>
</evidence>
<dbReference type="SUPFAM" id="SSF55874">
    <property type="entry name" value="ATPase domain of HSP90 chaperone/DNA topoisomerase II/histidine kinase"/>
    <property type="match status" value="1"/>
</dbReference>
<evidence type="ECO:0000256" key="1">
    <source>
        <dbReference type="ARBA" id="ARBA00022679"/>
    </source>
</evidence>
<protein>
    <submittedName>
        <fullName evidence="7">PAS domain S-box protein</fullName>
    </submittedName>
</protein>
<feature type="domain" description="PAC" evidence="6">
    <location>
        <begin position="93"/>
        <end position="145"/>
    </location>
</feature>
<dbReference type="Gene3D" id="3.30.450.20">
    <property type="entry name" value="PAS domain"/>
    <property type="match status" value="4"/>
</dbReference>
<evidence type="ECO:0000256" key="2">
    <source>
        <dbReference type="ARBA" id="ARBA00022777"/>
    </source>
</evidence>
<dbReference type="PROSITE" id="PS50112">
    <property type="entry name" value="PAS"/>
    <property type="match status" value="4"/>
</dbReference>
<evidence type="ECO:0000256" key="3">
    <source>
        <dbReference type="ARBA" id="ARBA00023012"/>
    </source>
</evidence>
<dbReference type="GO" id="GO:0016020">
    <property type="term" value="C:membrane"/>
    <property type="evidence" value="ECO:0007669"/>
    <property type="project" value="InterPro"/>
</dbReference>
<dbReference type="InterPro" id="IPR005467">
    <property type="entry name" value="His_kinase_dom"/>
</dbReference>
<dbReference type="PROSITE" id="PS50109">
    <property type="entry name" value="HIS_KIN"/>
    <property type="match status" value="1"/>
</dbReference>
<organism evidence="7">
    <name type="scientific">Singulisphaera sp. Ch08</name>
    <dbReference type="NCBI Taxonomy" id="3120278"/>
    <lineage>
        <taxon>Bacteria</taxon>
        <taxon>Pseudomonadati</taxon>
        <taxon>Planctomycetota</taxon>
        <taxon>Planctomycetia</taxon>
        <taxon>Isosphaerales</taxon>
        <taxon>Isosphaeraceae</taxon>
        <taxon>Singulisphaera</taxon>
    </lineage>
</organism>
<dbReference type="GO" id="GO:0000155">
    <property type="term" value="F:phosphorelay sensor kinase activity"/>
    <property type="evidence" value="ECO:0007669"/>
    <property type="project" value="InterPro"/>
</dbReference>
<feature type="domain" description="PAS" evidence="5">
    <location>
        <begin position="265"/>
        <end position="316"/>
    </location>
</feature>
<dbReference type="GO" id="GO:0046983">
    <property type="term" value="F:protein dimerization activity"/>
    <property type="evidence" value="ECO:0007669"/>
    <property type="project" value="InterPro"/>
</dbReference>
<dbReference type="Pfam" id="PF13188">
    <property type="entry name" value="PAS_8"/>
    <property type="match status" value="1"/>
</dbReference>
<dbReference type="CDD" id="cd00130">
    <property type="entry name" value="PAS"/>
    <property type="match status" value="4"/>
</dbReference>
<keyword evidence="2" id="KW-0418">Kinase</keyword>
<dbReference type="EMBL" id="CP155447">
    <property type="protein sequence ID" value="XBH03562.1"/>
    <property type="molecule type" value="Genomic_DNA"/>
</dbReference>
<dbReference type="InterPro" id="IPR003594">
    <property type="entry name" value="HATPase_dom"/>
</dbReference>
<dbReference type="Pfam" id="PF08447">
    <property type="entry name" value="PAS_3"/>
    <property type="match status" value="2"/>
</dbReference>
<feature type="domain" description="Histidine kinase" evidence="4">
    <location>
        <begin position="637"/>
        <end position="728"/>
    </location>
</feature>
<dbReference type="FunFam" id="3.30.450.20:FF:000088">
    <property type="entry name" value="Sensory transduction histidine kinase"/>
    <property type="match status" value="1"/>
</dbReference>
<feature type="domain" description="PAS" evidence="5">
    <location>
        <begin position="18"/>
        <end position="90"/>
    </location>
</feature>
<dbReference type="RefSeq" id="WP_406696301.1">
    <property type="nucleotide sequence ID" value="NZ_CP155447.1"/>
</dbReference>
<dbReference type="AlphaFoldDB" id="A0AAU7CDH6"/>
<dbReference type="PANTHER" id="PTHR24421">
    <property type="entry name" value="NITRATE/NITRITE SENSOR PROTEIN NARX-RELATED"/>
    <property type="match status" value="1"/>
</dbReference>
<dbReference type="InterPro" id="IPR050482">
    <property type="entry name" value="Sensor_HK_TwoCompSys"/>
</dbReference>
<evidence type="ECO:0000259" key="4">
    <source>
        <dbReference type="PROSITE" id="PS50109"/>
    </source>
</evidence>
<dbReference type="Gene3D" id="3.30.565.10">
    <property type="entry name" value="Histidine kinase-like ATPase, C-terminal domain"/>
    <property type="match status" value="1"/>
</dbReference>
<keyword evidence="1" id="KW-0808">Transferase</keyword>
<dbReference type="PROSITE" id="PS50113">
    <property type="entry name" value="PAC"/>
    <property type="match status" value="2"/>
</dbReference>
<dbReference type="Gene3D" id="1.20.5.1930">
    <property type="match status" value="1"/>
</dbReference>
<dbReference type="InterPro" id="IPR036890">
    <property type="entry name" value="HATPase_C_sf"/>
</dbReference>
<dbReference type="SMART" id="SM00387">
    <property type="entry name" value="HATPase_c"/>
    <property type="match status" value="1"/>
</dbReference>
<dbReference type="InterPro" id="IPR013655">
    <property type="entry name" value="PAS_fold_3"/>
</dbReference>
<feature type="domain" description="PAS" evidence="5">
    <location>
        <begin position="146"/>
        <end position="199"/>
    </location>
</feature>
<dbReference type="Gene3D" id="2.10.70.100">
    <property type="match status" value="1"/>
</dbReference>
<reference evidence="7" key="1">
    <citation type="submission" date="2024-05" db="EMBL/GenBank/DDBJ databases">
        <title>Planctomycetes of the genus Singulisphaera possess chitinolytic capabilities.</title>
        <authorList>
            <person name="Ivanova A."/>
        </authorList>
    </citation>
    <scope>NUCLEOTIDE SEQUENCE</scope>
    <source>
        <strain evidence="7">Ch08T</strain>
    </source>
</reference>
<dbReference type="Pfam" id="PF02518">
    <property type="entry name" value="HATPase_c"/>
    <property type="match status" value="1"/>
</dbReference>
<dbReference type="InterPro" id="IPR000014">
    <property type="entry name" value="PAS"/>
</dbReference>
<proteinExistence type="predicted"/>
<dbReference type="InterPro" id="IPR011712">
    <property type="entry name" value="Sig_transdc_His_kin_sub3_dim/P"/>
</dbReference>
<gene>
    <name evidence="7" type="ORF">V5E97_35440</name>
</gene>
<feature type="domain" description="PAS" evidence="5">
    <location>
        <begin position="382"/>
        <end position="456"/>
    </location>
</feature>
<dbReference type="SMART" id="SM00086">
    <property type="entry name" value="PAC"/>
    <property type="match status" value="3"/>
</dbReference>
<dbReference type="SUPFAM" id="SSF55785">
    <property type="entry name" value="PYP-like sensor domain (PAS domain)"/>
    <property type="match status" value="4"/>
</dbReference>
<name>A0AAU7CDH6_9BACT</name>
<dbReference type="InterPro" id="IPR001610">
    <property type="entry name" value="PAC"/>
</dbReference>
<accession>A0AAU7CDH6</accession>
<dbReference type="InterPro" id="IPR000700">
    <property type="entry name" value="PAS-assoc_C"/>
</dbReference>
<evidence type="ECO:0000313" key="7">
    <source>
        <dbReference type="EMBL" id="XBH03562.1"/>
    </source>
</evidence>
<dbReference type="NCBIfam" id="TIGR00229">
    <property type="entry name" value="sensory_box"/>
    <property type="match status" value="4"/>
</dbReference>